<dbReference type="Ensembl" id="ENSLBET00000024321.1">
    <property type="protein sequence ID" value="ENSLBEP00000023117.1"/>
    <property type="gene ID" value="ENSLBEG00000017731.1"/>
</dbReference>
<comment type="similarity">
    <text evidence="2">Belongs to the shroom family.</text>
</comment>
<dbReference type="GO" id="GO:0030864">
    <property type="term" value="C:cortical actin cytoskeleton"/>
    <property type="evidence" value="ECO:0007669"/>
    <property type="project" value="TreeGrafter"/>
</dbReference>
<dbReference type="PROSITE" id="PS51307">
    <property type="entry name" value="ASD2"/>
    <property type="match status" value="1"/>
</dbReference>
<protein>
    <recommendedName>
        <fullName evidence="6">ASD2 domain-containing protein</fullName>
    </recommendedName>
</protein>
<feature type="domain" description="ASD2" evidence="6">
    <location>
        <begin position="1"/>
        <end position="192"/>
    </location>
</feature>
<sequence>MSIVLHHCLKSLSHYPLCLNQQQQLVNHIEARLKSLEETRDTLQIEIQDNVAHGETLEVLVRECCVPVEQERYNLFIGDLERVVNLLLCLSARLARVQNALSTVDQHTDQSLDSRHRLLCKQREDAKDLKDNLDRRENLVSTFLSRQLSAEQLQDYRRFVQTKASLLIRQKDLEEKQRLGEEQLEALSNSLNV</sequence>
<dbReference type="InterPro" id="IPR014799">
    <property type="entry name" value="ASD2_dom"/>
</dbReference>
<dbReference type="PANTHER" id="PTHR15012">
    <property type="entry name" value="APICAL PROTEIN/SHROOM-RELATED"/>
    <property type="match status" value="1"/>
</dbReference>
<dbReference type="Pfam" id="PF08687">
    <property type="entry name" value="ASD2"/>
    <property type="match status" value="1"/>
</dbReference>
<evidence type="ECO:0000256" key="5">
    <source>
        <dbReference type="SAM" id="Coils"/>
    </source>
</evidence>
<dbReference type="Gene3D" id="6.10.250.3120">
    <property type="match status" value="1"/>
</dbReference>
<keyword evidence="4" id="KW-0206">Cytoskeleton</keyword>
<evidence type="ECO:0000256" key="4">
    <source>
        <dbReference type="ARBA" id="ARBA00023212"/>
    </source>
</evidence>
<dbReference type="GO" id="GO:0007015">
    <property type="term" value="P:actin filament organization"/>
    <property type="evidence" value="ECO:0007669"/>
    <property type="project" value="TreeGrafter"/>
</dbReference>
<dbReference type="GO" id="GO:0005912">
    <property type="term" value="C:adherens junction"/>
    <property type="evidence" value="ECO:0007669"/>
    <property type="project" value="TreeGrafter"/>
</dbReference>
<evidence type="ECO:0000313" key="8">
    <source>
        <dbReference type="Proteomes" id="UP000261660"/>
    </source>
</evidence>
<evidence type="ECO:0000256" key="1">
    <source>
        <dbReference type="ARBA" id="ARBA00004245"/>
    </source>
</evidence>
<keyword evidence="5" id="KW-0175">Coiled coil</keyword>
<reference evidence="7" key="1">
    <citation type="submission" date="2025-08" db="UniProtKB">
        <authorList>
            <consortium name="Ensembl"/>
        </authorList>
    </citation>
    <scope>IDENTIFICATION</scope>
</reference>
<comment type="subcellular location">
    <subcellularLocation>
        <location evidence="1">Cytoplasm</location>
        <location evidence="1">Cytoskeleton</location>
    </subcellularLocation>
</comment>
<accession>A0A3Q3FT74</accession>
<dbReference type="PANTHER" id="PTHR15012:SF37">
    <property type="entry name" value="PROTEIN SHROOM1"/>
    <property type="match status" value="1"/>
</dbReference>
<evidence type="ECO:0000256" key="3">
    <source>
        <dbReference type="ARBA" id="ARBA00022490"/>
    </source>
</evidence>
<evidence type="ECO:0000256" key="2">
    <source>
        <dbReference type="ARBA" id="ARBA00006469"/>
    </source>
</evidence>
<dbReference type="AlphaFoldDB" id="A0A3Q3FT74"/>
<proteinExistence type="inferred from homology"/>
<dbReference type="GO" id="GO:0043296">
    <property type="term" value="C:apical junction complex"/>
    <property type="evidence" value="ECO:0007669"/>
    <property type="project" value="TreeGrafter"/>
</dbReference>
<dbReference type="InParanoid" id="A0A3Q3FT74"/>
<dbReference type="STRING" id="56723.ENSLBEP00000023117"/>
<keyword evidence="3" id="KW-0963">Cytoplasm</keyword>
<evidence type="ECO:0000259" key="6">
    <source>
        <dbReference type="PROSITE" id="PS51307"/>
    </source>
</evidence>
<evidence type="ECO:0000313" key="7">
    <source>
        <dbReference type="Ensembl" id="ENSLBEP00000023117.1"/>
    </source>
</evidence>
<dbReference type="GO" id="GO:0051015">
    <property type="term" value="F:actin filament binding"/>
    <property type="evidence" value="ECO:0007669"/>
    <property type="project" value="InterPro"/>
</dbReference>
<feature type="coiled-coil region" evidence="5">
    <location>
        <begin position="19"/>
        <end position="46"/>
    </location>
</feature>
<keyword evidence="8" id="KW-1185">Reference proteome</keyword>
<dbReference type="Proteomes" id="UP000261660">
    <property type="component" value="Unplaced"/>
</dbReference>
<reference evidence="7" key="2">
    <citation type="submission" date="2025-09" db="UniProtKB">
        <authorList>
            <consortium name="Ensembl"/>
        </authorList>
    </citation>
    <scope>IDENTIFICATION</scope>
</reference>
<organism evidence="7 8">
    <name type="scientific">Labrus bergylta</name>
    <name type="common">ballan wrasse</name>
    <dbReference type="NCBI Taxonomy" id="56723"/>
    <lineage>
        <taxon>Eukaryota</taxon>
        <taxon>Metazoa</taxon>
        <taxon>Chordata</taxon>
        <taxon>Craniata</taxon>
        <taxon>Vertebrata</taxon>
        <taxon>Euteleostomi</taxon>
        <taxon>Actinopterygii</taxon>
        <taxon>Neopterygii</taxon>
        <taxon>Teleostei</taxon>
        <taxon>Neoteleostei</taxon>
        <taxon>Acanthomorphata</taxon>
        <taxon>Eupercaria</taxon>
        <taxon>Labriformes</taxon>
        <taxon>Labridae</taxon>
        <taxon>Labrus</taxon>
    </lineage>
</organism>
<dbReference type="GO" id="GO:0016324">
    <property type="term" value="C:apical plasma membrane"/>
    <property type="evidence" value="ECO:0007669"/>
    <property type="project" value="TreeGrafter"/>
</dbReference>
<dbReference type="InterPro" id="IPR027685">
    <property type="entry name" value="Shroom_fam"/>
</dbReference>
<name>A0A3Q3FT74_9LABR</name>
<dbReference type="GeneTree" id="ENSGT00940000160656"/>